<feature type="domain" description="AAA+ ATPase" evidence="4">
    <location>
        <begin position="76"/>
        <end position="242"/>
    </location>
</feature>
<reference evidence="6 7" key="1">
    <citation type="submission" date="2017-05" db="EMBL/GenBank/DDBJ databases">
        <title>Acinetobacter populi ANC 5415 (= PBJ7), whole genome shotgun sequencing project.</title>
        <authorList>
            <person name="Nemec A."/>
            <person name="Radolfova-Krizova L."/>
        </authorList>
    </citation>
    <scope>NUCLEOTIDE SEQUENCE [LARGE SCALE GENOMIC DNA]</scope>
    <source>
        <strain evidence="6 7">PBJ7</strain>
    </source>
</reference>
<dbReference type="RefSeq" id="WP_087619307.1">
    <property type="nucleotide sequence ID" value="NZ_NEXX01000001.1"/>
</dbReference>
<dbReference type="SUPFAM" id="SSF52540">
    <property type="entry name" value="P-loop containing nucleoside triphosphate hydrolases"/>
    <property type="match status" value="1"/>
</dbReference>
<dbReference type="EMBL" id="NEXX01000001">
    <property type="protein sequence ID" value="OUY08641.1"/>
    <property type="molecule type" value="Genomic_DNA"/>
</dbReference>
<gene>
    <name evidence="6" type="ORF">CAP51_03250</name>
</gene>
<keyword evidence="7" id="KW-1185">Reference proteome</keyword>
<dbReference type="Proteomes" id="UP000196536">
    <property type="component" value="Unassembled WGS sequence"/>
</dbReference>
<dbReference type="SMART" id="SM00382">
    <property type="entry name" value="AAA"/>
    <property type="match status" value="1"/>
</dbReference>
<evidence type="ECO:0000256" key="2">
    <source>
        <dbReference type="ARBA" id="ARBA00022840"/>
    </source>
</evidence>
<dbReference type="PANTHER" id="PTHR11638">
    <property type="entry name" value="ATP-DEPENDENT CLP PROTEASE"/>
    <property type="match status" value="1"/>
</dbReference>
<feature type="domain" description="Clp ATPase C-terminal" evidence="5">
    <location>
        <begin position="263"/>
        <end position="349"/>
    </location>
</feature>
<dbReference type="GO" id="GO:0016887">
    <property type="term" value="F:ATP hydrolysis activity"/>
    <property type="evidence" value="ECO:0007669"/>
    <property type="project" value="InterPro"/>
</dbReference>
<dbReference type="Pfam" id="PF07724">
    <property type="entry name" value="AAA_2"/>
    <property type="match status" value="1"/>
</dbReference>
<dbReference type="PANTHER" id="PTHR11638:SF18">
    <property type="entry name" value="HEAT SHOCK PROTEIN 104"/>
    <property type="match status" value="1"/>
</dbReference>
<keyword evidence="3" id="KW-0143">Chaperone</keyword>
<dbReference type="OrthoDB" id="9803641at2"/>
<dbReference type="InterPro" id="IPR050130">
    <property type="entry name" value="ClpA_ClpB"/>
</dbReference>
<dbReference type="InterPro" id="IPR001270">
    <property type="entry name" value="ClpA/B"/>
</dbReference>
<proteinExistence type="predicted"/>
<dbReference type="AlphaFoldDB" id="A0A1Z9Z2F2"/>
<evidence type="ECO:0000256" key="1">
    <source>
        <dbReference type="ARBA" id="ARBA00022741"/>
    </source>
</evidence>
<keyword evidence="1" id="KW-0547">Nucleotide-binding</keyword>
<accession>A0A1Z9Z2F2</accession>
<evidence type="ECO:0000256" key="3">
    <source>
        <dbReference type="ARBA" id="ARBA00023186"/>
    </source>
</evidence>
<dbReference type="Gene3D" id="3.40.50.300">
    <property type="entry name" value="P-loop containing nucleotide triphosphate hydrolases"/>
    <property type="match status" value="1"/>
</dbReference>
<dbReference type="InterPro" id="IPR003959">
    <property type="entry name" value="ATPase_AAA_core"/>
</dbReference>
<dbReference type="InterPro" id="IPR019489">
    <property type="entry name" value="Clp_ATPase_C"/>
</dbReference>
<evidence type="ECO:0000313" key="7">
    <source>
        <dbReference type="Proteomes" id="UP000196536"/>
    </source>
</evidence>
<evidence type="ECO:0000259" key="4">
    <source>
        <dbReference type="SMART" id="SM00382"/>
    </source>
</evidence>
<sequence>MTFASDRLQHQQDVLAQQQYDQQGQQQAARTSRFKFEPQQLMQMLRTRIVGQPHILDALEDMLNVVKADFNHPERPLSVTMLLGPTGVGKTETVRLISEAIHGHAHAFCRIDMNTLAQEHYAAALTGAPPGYVGSKEGNTLFDIEAIQGSFSKPGIVLFDEIEKASTEVIRALLNVLETGTLTLTAGTKSIDFRNCMIFMTSNVGAKESQARLQLLNKFPARIADIAHRLKLDDHEMTKRALKHKFDPEFLNRIDRILYYQAIQSDEVQQLIAIELEKLNRRLKRQGRAVTLSDSAAQWLAKDHDISYGARGLVRKLRTHLEPILARYFLTHPEVGQVHISLKQQQLVVERGAADQNILDQQPKHSSN</sequence>
<dbReference type="Gene3D" id="1.10.8.60">
    <property type="match status" value="1"/>
</dbReference>
<dbReference type="SMART" id="SM01086">
    <property type="entry name" value="ClpB_D2-small"/>
    <property type="match status" value="1"/>
</dbReference>
<dbReference type="Pfam" id="PF10431">
    <property type="entry name" value="ClpB_D2-small"/>
    <property type="match status" value="1"/>
</dbReference>
<dbReference type="InterPro" id="IPR003593">
    <property type="entry name" value="AAA+_ATPase"/>
</dbReference>
<dbReference type="PRINTS" id="PR00300">
    <property type="entry name" value="CLPPROTEASEA"/>
</dbReference>
<dbReference type="CDD" id="cd19499">
    <property type="entry name" value="RecA-like_ClpB_Hsp104-like"/>
    <property type="match status" value="1"/>
</dbReference>
<keyword evidence="2" id="KW-0067">ATP-binding</keyword>
<dbReference type="InterPro" id="IPR027417">
    <property type="entry name" value="P-loop_NTPase"/>
</dbReference>
<name>A0A1Z9Z2F2_9GAMM</name>
<comment type="caution">
    <text evidence="6">The sequence shown here is derived from an EMBL/GenBank/DDBJ whole genome shotgun (WGS) entry which is preliminary data.</text>
</comment>
<dbReference type="GO" id="GO:0005524">
    <property type="term" value="F:ATP binding"/>
    <property type="evidence" value="ECO:0007669"/>
    <property type="project" value="UniProtKB-KW"/>
</dbReference>
<protein>
    <submittedName>
        <fullName evidence="6">AAA family ATPase</fullName>
    </submittedName>
</protein>
<organism evidence="6 7">
    <name type="scientific">Acinetobacter populi</name>
    <dbReference type="NCBI Taxonomy" id="1582270"/>
    <lineage>
        <taxon>Bacteria</taxon>
        <taxon>Pseudomonadati</taxon>
        <taxon>Pseudomonadota</taxon>
        <taxon>Gammaproteobacteria</taxon>
        <taxon>Moraxellales</taxon>
        <taxon>Moraxellaceae</taxon>
        <taxon>Acinetobacter</taxon>
    </lineage>
</organism>
<evidence type="ECO:0000259" key="5">
    <source>
        <dbReference type="SMART" id="SM01086"/>
    </source>
</evidence>
<dbReference type="GO" id="GO:0034605">
    <property type="term" value="P:cellular response to heat"/>
    <property type="evidence" value="ECO:0007669"/>
    <property type="project" value="TreeGrafter"/>
</dbReference>
<dbReference type="GO" id="GO:0005737">
    <property type="term" value="C:cytoplasm"/>
    <property type="evidence" value="ECO:0007669"/>
    <property type="project" value="TreeGrafter"/>
</dbReference>
<evidence type="ECO:0000313" key="6">
    <source>
        <dbReference type="EMBL" id="OUY08641.1"/>
    </source>
</evidence>